<keyword evidence="10" id="KW-1185">Reference proteome</keyword>
<evidence type="ECO:0000313" key="9">
    <source>
        <dbReference type="EMBL" id="SJZ50313.1"/>
    </source>
</evidence>
<evidence type="ECO:0000256" key="6">
    <source>
        <dbReference type="ARBA" id="ARBA00038076"/>
    </source>
</evidence>
<gene>
    <name evidence="9" type="ORF">SAMN02745110_00697</name>
</gene>
<dbReference type="Proteomes" id="UP000189857">
    <property type="component" value="Unassembled WGS sequence"/>
</dbReference>
<feature type="transmembrane region" description="Helical" evidence="7">
    <location>
        <begin position="436"/>
        <end position="455"/>
    </location>
</feature>
<dbReference type="AlphaFoldDB" id="A0A1T4L6S3"/>
<dbReference type="OrthoDB" id="2934570at2"/>
<dbReference type="GO" id="GO:0022857">
    <property type="term" value="F:transmembrane transporter activity"/>
    <property type="evidence" value="ECO:0007669"/>
    <property type="project" value="TreeGrafter"/>
</dbReference>
<evidence type="ECO:0000256" key="7">
    <source>
        <dbReference type="SAM" id="Phobius"/>
    </source>
</evidence>
<dbReference type="EMBL" id="FUXA01000005">
    <property type="protein sequence ID" value="SJZ50313.1"/>
    <property type="molecule type" value="Genomic_DNA"/>
</dbReference>
<dbReference type="Pfam" id="PF02687">
    <property type="entry name" value="FtsX"/>
    <property type="match status" value="1"/>
</dbReference>
<feature type="domain" description="ABC3 transporter permease C-terminal" evidence="8">
    <location>
        <begin position="639"/>
        <end position="754"/>
    </location>
</feature>
<keyword evidence="3 7" id="KW-0812">Transmembrane</keyword>
<dbReference type="RefSeq" id="WP_078786433.1">
    <property type="nucleotide sequence ID" value="NZ_FMTO01000005.1"/>
</dbReference>
<reference evidence="9 10" key="1">
    <citation type="submission" date="2017-02" db="EMBL/GenBank/DDBJ databases">
        <authorList>
            <person name="Peterson S.W."/>
        </authorList>
    </citation>
    <scope>NUCLEOTIDE SEQUENCE [LARGE SCALE GENOMIC DNA]</scope>
    <source>
        <strain evidence="9 10">ATCC 17233</strain>
    </source>
</reference>
<proteinExistence type="inferred from homology"/>
<name>A0A1T4L6S3_9FIRM</name>
<evidence type="ECO:0000313" key="10">
    <source>
        <dbReference type="Proteomes" id="UP000189857"/>
    </source>
</evidence>
<feature type="transmembrane region" description="Helical" evidence="7">
    <location>
        <begin position="631"/>
        <end position="654"/>
    </location>
</feature>
<evidence type="ECO:0000256" key="2">
    <source>
        <dbReference type="ARBA" id="ARBA00022475"/>
    </source>
</evidence>
<dbReference type="InterPro" id="IPR003838">
    <property type="entry name" value="ABC3_permease_C"/>
</dbReference>
<comment type="subcellular location">
    <subcellularLocation>
        <location evidence="1">Cell membrane</location>
        <topology evidence="1">Multi-pass membrane protein</topology>
    </subcellularLocation>
</comment>
<keyword evidence="5 7" id="KW-0472">Membrane</keyword>
<feature type="transmembrane region" description="Helical" evidence="7">
    <location>
        <begin position="686"/>
        <end position="705"/>
    </location>
</feature>
<keyword evidence="4 7" id="KW-1133">Transmembrane helix</keyword>
<evidence type="ECO:0000256" key="5">
    <source>
        <dbReference type="ARBA" id="ARBA00023136"/>
    </source>
</evidence>
<protein>
    <submittedName>
        <fullName evidence="9">Putative ABC transport system permease protein</fullName>
    </submittedName>
</protein>
<dbReference type="PANTHER" id="PTHR30572:SF4">
    <property type="entry name" value="ABC TRANSPORTER PERMEASE YTRF"/>
    <property type="match status" value="1"/>
</dbReference>
<dbReference type="PANTHER" id="PTHR30572">
    <property type="entry name" value="MEMBRANE COMPONENT OF TRANSPORTER-RELATED"/>
    <property type="match status" value="1"/>
</dbReference>
<keyword evidence="2" id="KW-1003">Cell membrane</keyword>
<evidence type="ECO:0000256" key="3">
    <source>
        <dbReference type="ARBA" id="ARBA00022692"/>
    </source>
</evidence>
<dbReference type="InterPro" id="IPR050250">
    <property type="entry name" value="Macrolide_Exporter_MacB"/>
</dbReference>
<sequence length="765" mass="86796">MQKVLRKRVLRDLKKNFFRYFALGLVIAMGIFLVVTIVGSGETLTKGTEDLAVETNLEDGEFEVFIPLSQNDKNDISEMGIDIEEHFFYDYQRADEDKTTVRIFKLRESIDKVHYIEGKEPVGKNEIVIEKRYAKENDINVGDIFNLAGKDYTVSGIGVTSDYDGPFKKISDTSCNSKNFGPVFITEEAYEEFKESDSARISETYLYAYKLSGSKNDDSLKKYLKDLKINPAGVKEASENFDFELSNLTIFLKREDNPRIFATKNDKVVDIDVGIIAGVVVFILLAYVISVFVVHSIESESSIIGTLYSMGVKKNDLLRHYITLPVVVTFIAGLVGVLVASTGVLAPMIAESSYDYYSIPEFTFHIPMYLWIYSIAVPPILAMIVNVLVIRSKLNRTALSLIRNESKQKGIRKIKLKGMSFVTAFRIRQMLREIRSTLAVVLGMFLSLLVFMMAVNCYNLCNNIAKDYKEDTKFEYMYSLKYPEAEVPSGGEAAYAYTCKKEAMGYNFDVTILGIDKDNPYFDVNPGDSKMDVVVSAALADKFGLDVGDEFVVTDDDKEIKHAFSVKEINDYSTSFYIFMDIDVMREMMGRSDDYYNVLFSDKELDIDPDGVYSVTTREDIVKGSSVFTDLMMPMIYVLTFASTIIFCVVMYLMMKVMIDKSAYNISLIKVFGYKRKEIRKLYLDGNFYIVALGALISLPIAKLIMNKIFPFMVSNVSCGLNVKAPISFFIITYIVILILYFIINSLLVKRLNKFTPAEVLKNRE</sequence>
<feature type="transmembrane region" description="Helical" evidence="7">
    <location>
        <begin position="318"/>
        <end position="350"/>
    </location>
</feature>
<feature type="transmembrane region" description="Helical" evidence="7">
    <location>
        <begin position="273"/>
        <end position="297"/>
    </location>
</feature>
<organism evidence="9 10">
    <name type="scientific">Eubacterium ruminantium</name>
    <dbReference type="NCBI Taxonomy" id="42322"/>
    <lineage>
        <taxon>Bacteria</taxon>
        <taxon>Bacillati</taxon>
        <taxon>Bacillota</taxon>
        <taxon>Clostridia</taxon>
        <taxon>Eubacteriales</taxon>
        <taxon>Eubacteriaceae</taxon>
        <taxon>Eubacterium</taxon>
    </lineage>
</organism>
<feature type="transmembrane region" description="Helical" evidence="7">
    <location>
        <begin position="20"/>
        <end position="39"/>
    </location>
</feature>
<evidence type="ECO:0000256" key="1">
    <source>
        <dbReference type="ARBA" id="ARBA00004651"/>
    </source>
</evidence>
<accession>A0A1T4L6S3</accession>
<evidence type="ECO:0000256" key="4">
    <source>
        <dbReference type="ARBA" id="ARBA00022989"/>
    </source>
</evidence>
<feature type="transmembrane region" description="Helical" evidence="7">
    <location>
        <begin position="370"/>
        <end position="390"/>
    </location>
</feature>
<dbReference type="GO" id="GO:0005886">
    <property type="term" value="C:plasma membrane"/>
    <property type="evidence" value="ECO:0007669"/>
    <property type="project" value="UniProtKB-SubCell"/>
</dbReference>
<feature type="transmembrane region" description="Helical" evidence="7">
    <location>
        <begin position="725"/>
        <end position="744"/>
    </location>
</feature>
<evidence type="ECO:0000259" key="8">
    <source>
        <dbReference type="Pfam" id="PF02687"/>
    </source>
</evidence>
<comment type="similarity">
    <text evidence="6">Belongs to the ABC-4 integral membrane protein family.</text>
</comment>